<feature type="compositionally biased region" description="Low complexity" evidence="1">
    <location>
        <begin position="475"/>
        <end position="497"/>
    </location>
</feature>
<protein>
    <submittedName>
        <fullName evidence="3">Sam domain and hd domain-containing protein 1</fullName>
    </submittedName>
</protein>
<gene>
    <name evidence="3" type="ORF">Moror_15604</name>
</gene>
<name>V2XVI4_MONRO</name>
<feature type="region of interest" description="Disordered" evidence="1">
    <location>
        <begin position="531"/>
        <end position="580"/>
    </location>
</feature>
<dbReference type="PANTHER" id="PTHR11373">
    <property type="entry name" value="DEOXYNUCLEOSIDE TRIPHOSPHATE TRIPHOSPHOHYDROLASE"/>
    <property type="match status" value="1"/>
</dbReference>
<dbReference type="OrthoDB" id="9991235at2759"/>
<comment type="caution">
    <text evidence="3">The sequence shown here is derived from an EMBL/GenBank/DDBJ whole genome shotgun (WGS) entry which is preliminary data.</text>
</comment>
<dbReference type="CDD" id="cd00077">
    <property type="entry name" value="HDc"/>
    <property type="match status" value="1"/>
</dbReference>
<dbReference type="KEGG" id="mrr:Moror_15604"/>
<feature type="region of interest" description="Disordered" evidence="1">
    <location>
        <begin position="470"/>
        <end position="516"/>
    </location>
</feature>
<dbReference type="Proteomes" id="UP000017559">
    <property type="component" value="Unassembled WGS sequence"/>
</dbReference>
<dbReference type="Gene3D" id="1.10.3210.10">
    <property type="entry name" value="Hypothetical protein af1432"/>
    <property type="match status" value="1"/>
</dbReference>
<dbReference type="SMART" id="SM00471">
    <property type="entry name" value="HDc"/>
    <property type="match status" value="1"/>
</dbReference>
<dbReference type="Pfam" id="PF01966">
    <property type="entry name" value="HD"/>
    <property type="match status" value="1"/>
</dbReference>
<dbReference type="PANTHER" id="PTHR11373:SF4">
    <property type="entry name" value="DEOXYNUCLEOSIDE TRIPHOSPHATE TRIPHOSPHOHYDROLASE SAMHD1"/>
    <property type="match status" value="1"/>
</dbReference>
<dbReference type="InterPro" id="IPR003607">
    <property type="entry name" value="HD/PDEase_dom"/>
</dbReference>
<dbReference type="EMBL" id="AWSO01001546">
    <property type="protein sequence ID" value="ESK83419.1"/>
    <property type="molecule type" value="Genomic_DNA"/>
</dbReference>
<dbReference type="GO" id="GO:0008832">
    <property type="term" value="F:dGTPase activity"/>
    <property type="evidence" value="ECO:0007669"/>
    <property type="project" value="TreeGrafter"/>
</dbReference>
<feature type="compositionally biased region" description="Basic and acidic residues" evidence="1">
    <location>
        <begin position="556"/>
        <end position="567"/>
    </location>
</feature>
<evidence type="ECO:0000313" key="4">
    <source>
        <dbReference type="Proteomes" id="UP000017559"/>
    </source>
</evidence>
<dbReference type="Pfam" id="PF19276">
    <property type="entry name" value="HD_assoc_2"/>
    <property type="match status" value="1"/>
</dbReference>
<dbReference type="HOGENOM" id="CLU_026821_1_3_1"/>
<dbReference type="SUPFAM" id="SSF109604">
    <property type="entry name" value="HD-domain/PDEase-like"/>
    <property type="match status" value="1"/>
</dbReference>
<dbReference type="InterPro" id="IPR050135">
    <property type="entry name" value="dGTPase-like"/>
</dbReference>
<feature type="region of interest" description="Disordered" evidence="1">
    <location>
        <begin position="592"/>
        <end position="641"/>
    </location>
</feature>
<dbReference type="InterPro" id="IPR006674">
    <property type="entry name" value="HD_domain"/>
</dbReference>
<reference evidence="3 4" key="1">
    <citation type="journal article" date="2014" name="BMC Genomics">
        <title>Genome and secretome analysis of the hemibiotrophic fungal pathogen, Moniliophthora roreri, which causes frosty pod rot disease of cacao: mechanisms of the biotrophic and necrotrophic phases.</title>
        <authorList>
            <person name="Meinhardt L.W."/>
            <person name="Costa G.G.L."/>
            <person name="Thomazella D.P.T."/>
            <person name="Teixeira P.J.P.L."/>
            <person name="Carazzolle M.F."/>
            <person name="Schuster S.C."/>
            <person name="Carlson J.E."/>
            <person name="Guiltinan M.J."/>
            <person name="Mieczkowski P."/>
            <person name="Farmer A."/>
            <person name="Ramaraj T."/>
            <person name="Crozier J."/>
            <person name="Davis R.E."/>
            <person name="Shao J."/>
            <person name="Melnick R.L."/>
            <person name="Pereira G.A.G."/>
            <person name="Bailey B.A."/>
        </authorList>
    </citation>
    <scope>NUCLEOTIDE SEQUENCE [LARGE SCALE GENOMIC DNA]</scope>
    <source>
        <strain evidence="3 4">MCA 2997</strain>
    </source>
</reference>
<dbReference type="InterPro" id="IPR045509">
    <property type="entry name" value="HD_assoc_2"/>
</dbReference>
<dbReference type="GO" id="GO:0005634">
    <property type="term" value="C:nucleus"/>
    <property type="evidence" value="ECO:0007669"/>
    <property type="project" value="TreeGrafter"/>
</dbReference>
<proteinExistence type="predicted"/>
<feature type="compositionally biased region" description="Polar residues" evidence="1">
    <location>
        <begin position="498"/>
        <end position="516"/>
    </location>
</feature>
<evidence type="ECO:0000259" key="2">
    <source>
        <dbReference type="PROSITE" id="PS51831"/>
    </source>
</evidence>
<dbReference type="PROSITE" id="PS51831">
    <property type="entry name" value="HD"/>
    <property type="match status" value="1"/>
</dbReference>
<keyword evidence="4" id="KW-1185">Reference proteome</keyword>
<organism evidence="3 4">
    <name type="scientific">Moniliophthora roreri (strain MCA 2997)</name>
    <name type="common">Cocoa frosty pod rot fungus</name>
    <name type="synonym">Crinipellis roreri</name>
    <dbReference type="NCBI Taxonomy" id="1381753"/>
    <lineage>
        <taxon>Eukaryota</taxon>
        <taxon>Fungi</taxon>
        <taxon>Dikarya</taxon>
        <taxon>Basidiomycota</taxon>
        <taxon>Agaricomycotina</taxon>
        <taxon>Agaricomycetes</taxon>
        <taxon>Agaricomycetidae</taxon>
        <taxon>Agaricales</taxon>
        <taxon>Marasmiineae</taxon>
        <taxon>Marasmiaceae</taxon>
        <taxon>Moniliophthora</taxon>
    </lineage>
</organism>
<sequence>MEATSLTEDPFFNNEEQDYVEESESVNFTVSQRQLKDPIHDLIELSPRLCQFIDTKQFQRLRDIKQLGTTQYVWPAASHSRFEHCIGVAHLARKLVENLQRSQPELNITDRDIELVEVAGLCHDLGHGPWSHVWDGQFIPSVKPDSTWTHEQGSEMMLDYLIQENGIDISLEDVNFIKDLIAGEKRRCSPGEKSFLFEIVANKRNGLDVDKFDYIQRDSHLLGDPTKINVNRILQSARVIEDQICYHIKDLPQIKEIYRTRFKLHELYYNHKTAKIIEYMILDALKAVNEHLKIADKIHSKEAFCSLTDNIMHEIKISKEPELKRAQAIFRRIEKRDLYKVVEWKLVKYQYRAAVERAITASRIVEAAKAAYSPDVSPQIDITKLKDDDVIVEFTTLHHGMKERNPLDFVKFYSKMNPNKCRNAQPGDYSTVMPTTFAEVLMRVYTKESKYHYIVQAGYRSVLESFRQAQSPPTSAEAAQIATPPATEAPTSPRTTSFYNPSDNASPPDANTNKRTNSMVTSFSANEFTTVTPNYGLATPHGVGRSPGRQRTTSARKRDVQGLRDRSTSPSDGRGKSAGSGAVALLSLPAKDLSALGADGNPPVKKRKVDDAEPGLLEPVILDKGSSDGAHATGSESIIGG</sequence>
<dbReference type="Gene3D" id="3.30.70.2760">
    <property type="match status" value="1"/>
</dbReference>
<dbReference type="AlphaFoldDB" id="V2XVI4"/>
<evidence type="ECO:0000313" key="3">
    <source>
        <dbReference type="EMBL" id="ESK83419.1"/>
    </source>
</evidence>
<feature type="domain" description="HD" evidence="2">
    <location>
        <begin position="81"/>
        <end position="215"/>
    </location>
</feature>
<dbReference type="STRING" id="1381753.V2XVI4"/>
<accession>V2XVI4</accession>
<dbReference type="GO" id="GO:0006203">
    <property type="term" value="P:dGTP catabolic process"/>
    <property type="evidence" value="ECO:0007669"/>
    <property type="project" value="TreeGrafter"/>
</dbReference>
<evidence type="ECO:0000256" key="1">
    <source>
        <dbReference type="SAM" id="MobiDB-lite"/>
    </source>
</evidence>